<reference evidence="2 3" key="1">
    <citation type="journal article" date="2018" name="Sci. Rep.">
        <title>Raphidocelis subcapitata (=Pseudokirchneriella subcapitata) provides an insight into genome evolution and environmental adaptations in the Sphaeropleales.</title>
        <authorList>
            <person name="Suzuki S."/>
            <person name="Yamaguchi H."/>
            <person name="Nakajima N."/>
            <person name="Kawachi M."/>
        </authorList>
    </citation>
    <scope>NUCLEOTIDE SEQUENCE [LARGE SCALE GENOMIC DNA]</scope>
    <source>
        <strain evidence="2 3">NIES-35</strain>
    </source>
</reference>
<evidence type="ECO:0000313" key="2">
    <source>
        <dbReference type="EMBL" id="GBF93097.1"/>
    </source>
</evidence>
<feature type="signal peptide" evidence="1">
    <location>
        <begin position="1"/>
        <end position="20"/>
    </location>
</feature>
<evidence type="ECO:0000256" key="1">
    <source>
        <dbReference type="SAM" id="SignalP"/>
    </source>
</evidence>
<evidence type="ECO:0000313" key="3">
    <source>
        <dbReference type="Proteomes" id="UP000247498"/>
    </source>
</evidence>
<proteinExistence type="predicted"/>
<organism evidence="2 3">
    <name type="scientific">Raphidocelis subcapitata</name>
    <dbReference type="NCBI Taxonomy" id="307507"/>
    <lineage>
        <taxon>Eukaryota</taxon>
        <taxon>Viridiplantae</taxon>
        <taxon>Chlorophyta</taxon>
        <taxon>core chlorophytes</taxon>
        <taxon>Chlorophyceae</taxon>
        <taxon>CS clade</taxon>
        <taxon>Sphaeropleales</taxon>
        <taxon>Selenastraceae</taxon>
        <taxon>Raphidocelis</taxon>
    </lineage>
</organism>
<sequence>MKSAALAALLLIAAAAPALALTGTCDFSQRSPIGTPYVNNTKVTDAGRLPASRTPLWWDFRTLQSATWACTKKGLNGWTLTITHAPIPGVTKEAFKWMWANLATKALAPDGNTYPMFQLLHLRDHAFHDSTAKPLKVGATTTWVEFPLTGCSGSGKGQPWTCPPAGSANPGFVQSSPQSEWQCLDQVNATTTKVMLFSASTVKFGTQGCIPAGCAWIITTQHRWIYSKPKNVLSVKTTLRVGYGNPTNDVKIVDGWRNGVDALEKCERQALHFVEEIGSTEHWLQAAYKAANPTATAGR</sequence>
<keyword evidence="1" id="KW-0732">Signal</keyword>
<keyword evidence="3" id="KW-1185">Reference proteome</keyword>
<feature type="chain" id="PRO_5016150143" evidence="1">
    <location>
        <begin position="21"/>
        <end position="299"/>
    </location>
</feature>
<dbReference type="InParanoid" id="A0A2V0P7D2"/>
<comment type="caution">
    <text evidence="2">The sequence shown here is derived from an EMBL/GenBank/DDBJ whole genome shotgun (WGS) entry which is preliminary data.</text>
</comment>
<name>A0A2V0P7D2_9CHLO</name>
<dbReference type="AlphaFoldDB" id="A0A2V0P7D2"/>
<dbReference type="EMBL" id="BDRX01000037">
    <property type="protein sequence ID" value="GBF93097.1"/>
    <property type="molecule type" value="Genomic_DNA"/>
</dbReference>
<dbReference type="OrthoDB" id="10459325at2759"/>
<gene>
    <name evidence="2" type="ORF">Rsub_05708</name>
</gene>
<protein>
    <submittedName>
        <fullName evidence="2">Uncharacterized protein</fullName>
    </submittedName>
</protein>
<dbReference type="Proteomes" id="UP000247498">
    <property type="component" value="Unassembled WGS sequence"/>
</dbReference>
<accession>A0A2V0P7D2</accession>